<dbReference type="PANTHER" id="PTHR43884">
    <property type="entry name" value="ACYL-COA DEHYDROGENASE"/>
    <property type="match status" value="1"/>
</dbReference>
<dbReference type="FunFam" id="1.20.140.10:FF:000012">
    <property type="entry name" value="Acyl-CoA dehydrogenase fadE12"/>
    <property type="match status" value="1"/>
</dbReference>
<evidence type="ECO:0000313" key="10">
    <source>
        <dbReference type="Proteomes" id="UP000275225"/>
    </source>
</evidence>
<name>A0A3N6X5K7_9ACTN</name>
<comment type="cofactor">
    <cofactor evidence="1 5">
        <name>FAD</name>
        <dbReference type="ChEBI" id="CHEBI:57692"/>
    </cofactor>
</comment>
<keyword evidence="4 5" id="KW-0274">FAD</keyword>
<dbReference type="SUPFAM" id="SSF56645">
    <property type="entry name" value="Acyl-CoA dehydrogenase NM domain-like"/>
    <property type="match status" value="1"/>
</dbReference>
<feature type="domain" description="Acyl-CoA dehydrogenase/oxidase C-terminal" evidence="6">
    <location>
        <begin position="232"/>
        <end position="380"/>
    </location>
</feature>
<accession>A0A3N6X5K7</accession>
<evidence type="ECO:0000259" key="6">
    <source>
        <dbReference type="Pfam" id="PF00441"/>
    </source>
</evidence>
<dbReference type="InterPro" id="IPR046373">
    <property type="entry name" value="Acyl-CoA_Oxase/DH_mid-dom_sf"/>
</dbReference>
<evidence type="ECO:0000259" key="7">
    <source>
        <dbReference type="Pfam" id="PF02770"/>
    </source>
</evidence>
<evidence type="ECO:0000259" key="8">
    <source>
        <dbReference type="Pfam" id="PF02771"/>
    </source>
</evidence>
<feature type="domain" description="Acyl-CoA oxidase/dehydrogenase middle" evidence="7">
    <location>
        <begin position="122"/>
        <end position="219"/>
    </location>
</feature>
<dbReference type="InterPro" id="IPR006089">
    <property type="entry name" value="Acyl-CoA_DH_CS"/>
</dbReference>
<dbReference type="SUPFAM" id="SSF47203">
    <property type="entry name" value="Acyl-CoA dehydrogenase C-terminal domain-like"/>
    <property type="match status" value="1"/>
</dbReference>
<dbReference type="PROSITE" id="PS00073">
    <property type="entry name" value="ACYL_COA_DH_2"/>
    <property type="match status" value="1"/>
</dbReference>
<dbReference type="Pfam" id="PF02770">
    <property type="entry name" value="Acyl-CoA_dh_M"/>
    <property type="match status" value="1"/>
</dbReference>
<dbReference type="Gene3D" id="1.10.540.10">
    <property type="entry name" value="Acyl-CoA dehydrogenase/oxidase, N-terminal domain"/>
    <property type="match status" value="1"/>
</dbReference>
<dbReference type="Gene3D" id="2.40.110.10">
    <property type="entry name" value="Butyryl-CoA Dehydrogenase, subunit A, domain 2"/>
    <property type="match status" value="1"/>
</dbReference>
<evidence type="ECO:0000256" key="5">
    <source>
        <dbReference type="RuleBase" id="RU362125"/>
    </source>
</evidence>
<proteinExistence type="inferred from homology"/>
<dbReference type="GO" id="GO:0003995">
    <property type="term" value="F:acyl-CoA dehydrogenase activity"/>
    <property type="evidence" value="ECO:0007669"/>
    <property type="project" value="InterPro"/>
</dbReference>
<organism evidence="9 10">
    <name type="scientific">Aeromicrobium camelliae</name>
    <dbReference type="NCBI Taxonomy" id="1538144"/>
    <lineage>
        <taxon>Bacteria</taxon>
        <taxon>Bacillati</taxon>
        <taxon>Actinomycetota</taxon>
        <taxon>Actinomycetes</taxon>
        <taxon>Propionibacteriales</taxon>
        <taxon>Nocardioidaceae</taxon>
        <taxon>Aeromicrobium</taxon>
    </lineage>
</organism>
<dbReference type="InterPro" id="IPR036250">
    <property type="entry name" value="AcylCo_DH-like_C"/>
</dbReference>
<keyword evidence="3 5" id="KW-0285">Flavoprotein</keyword>
<keyword evidence="10" id="KW-1185">Reference proteome</keyword>
<reference evidence="9 10" key="1">
    <citation type="submission" date="2018-11" db="EMBL/GenBank/DDBJ databases">
        <authorList>
            <person name="Li F."/>
        </authorList>
    </citation>
    <scope>NUCLEOTIDE SEQUENCE [LARGE SCALE GENOMIC DNA]</scope>
    <source>
        <strain evidence="9 10">YS17T</strain>
    </source>
</reference>
<dbReference type="EMBL" id="RQJX01000004">
    <property type="protein sequence ID" value="RQN08933.1"/>
    <property type="molecule type" value="Genomic_DNA"/>
</dbReference>
<evidence type="ECO:0000256" key="4">
    <source>
        <dbReference type="ARBA" id="ARBA00022827"/>
    </source>
</evidence>
<dbReference type="GO" id="GO:0050660">
    <property type="term" value="F:flavin adenine dinucleotide binding"/>
    <property type="evidence" value="ECO:0007669"/>
    <property type="project" value="InterPro"/>
</dbReference>
<sequence length="387" mass="42341">MYETSPVHDDIRSAVRALCSRFPDEYWAEHDERHEFPGEFFQAVAEGGWLGLTIPEQYGGGGLGVTEAAIVEREIAASGAGMGGCSAVHIGIFGFEPILHHGSEELKRRFLPRVPAGDLQISFAVTEPDAGTDTTNISTFATKVDGGWLVSGKKVWISNAQRAERMLLLARTTPKSECAKKTDGLTVFFAPLDREKVTVRAIPKMGRNSVDSNELFIDELFVADEDVVGEVGKGFKVILTGLNAERVVAANAMLGIGEAALRRGTQYAKDRVVFGRPIGANQGLSFQLAEAKIRIEAADAVLQKATWLVDRQEPCAAEANYAKWLCAEAGYYAADVALQVHGGMGYSKEFHVERYFREARLMRIAPISQEMVLNYVAEHVLGLPRSY</sequence>
<dbReference type="InterPro" id="IPR009075">
    <property type="entry name" value="AcylCo_DH/oxidase_C"/>
</dbReference>
<dbReference type="PANTHER" id="PTHR43884:SF12">
    <property type="entry name" value="ISOVALERYL-COA DEHYDROGENASE, MITOCHONDRIAL-RELATED"/>
    <property type="match status" value="1"/>
</dbReference>
<dbReference type="AlphaFoldDB" id="A0A3N6X5K7"/>
<protein>
    <submittedName>
        <fullName evidence="9">Acyl-CoA dehydrogenase</fullName>
    </submittedName>
</protein>
<dbReference type="Pfam" id="PF00441">
    <property type="entry name" value="Acyl-CoA_dh_1"/>
    <property type="match status" value="1"/>
</dbReference>
<dbReference type="InterPro" id="IPR009100">
    <property type="entry name" value="AcylCoA_DH/oxidase_NM_dom_sf"/>
</dbReference>
<comment type="similarity">
    <text evidence="2 5">Belongs to the acyl-CoA dehydrogenase family.</text>
</comment>
<keyword evidence="5" id="KW-0560">Oxidoreductase</keyword>
<dbReference type="OrthoDB" id="142556at2"/>
<dbReference type="InterPro" id="IPR006091">
    <property type="entry name" value="Acyl-CoA_Oxase/DH_mid-dom"/>
</dbReference>
<dbReference type="Proteomes" id="UP000275225">
    <property type="component" value="Unassembled WGS sequence"/>
</dbReference>
<evidence type="ECO:0000256" key="2">
    <source>
        <dbReference type="ARBA" id="ARBA00009347"/>
    </source>
</evidence>
<evidence type="ECO:0000256" key="1">
    <source>
        <dbReference type="ARBA" id="ARBA00001974"/>
    </source>
</evidence>
<dbReference type="InterPro" id="IPR037069">
    <property type="entry name" value="AcylCoA_DH/ox_N_sf"/>
</dbReference>
<dbReference type="Gene3D" id="1.20.140.10">
    <property type="entry name" value="Butyryl-CoA Dehydrogenase, subunit A, domain 3"/>
    <property type="match status" value="1"/>
</dbReference>
<evidence type="ECO:0000313" key="9">
    <source>
        <dbReference type="EMBL" id="RQN08933.1"/>
    </source>
</evidence>
<feature type="domain" description="Acyl-CoA dehydrogenase/oxidase N-terminal" evidence="8">
    <location>
        <begin position="7"/>
        <end position="117"/>
    </location>
</feature>
<dbReference type="InterPro" id="IPR013786">
    <property type="entry name" value="AcylCoA_DH/ox_N"/>
</dbReference>
<gene>
    <name evidence="9" type="ORF">EHW97_04310</name>
</gene>
<dbReference type="Pfam" id="PF02771">
    <property type="entry name" value="Acyl-CoA_dh_N"/>
    <property type="match status" value="1"/>
</dbReference>
<evidence type="ECO:0000256" key="3">
    <source>
        <dbReference type="ARBA" id="ARBA00022630"/>
    </source>
</evidence>
<comment type="caution">
    <text evidence="9">The sequence shown here is derived from an EMBL/GenBank/DDBJ whole genome shotgun (WGS) entry which is preliminary data.</text>
</comment>
<dbReference type="RefSeq" id="WP_124235941.1">
    <property type="nucleotide sequence ID" value="NZ_JBHUFI010000001.1"/>
</dbReference>
<dbReference type="PIRSF" id="PIRSF016578">
    <property type="entry name" value="HsaA"/>
    <property type="match status" value="1"/>
</dbReference>